<dbReference type="InParanoid" id="A0A423XH59"/>
<feature type="region of interest" description="Disordered" evidence="1">
    <location>
        <begin position="266"/>
        <end position="288"/>
    </location>
</feature>
<keyword evidence="3" id="KW-1185">Reference proteome</keyword>
<name>A0A423XH59_9PEZI</name>
<dbReference type="AlphaFoldDB" id="A0A423XH59"/>
<dbReference type="OrthoDB" id="6270329at2759"/>
<gene>
    <name evidence="2" type="ORF">VPNG_02055</name>
</gene>
<accession>A0A423XH59</accession>
<feature type="compositionally biased region" description="Acidic residues" evidence="1">
    <location>
        <begin position="266"/>
        <end position="282"/>
    </location>
</feature>
<feature type="region of interest" description="Disordered" evidence="1">
    <location>
        <begin position="309"/>
        <end position="329"/>
    </location>
</feature>
<dbReference type="Proteomes" id="UP000285146">
    <property type="component" value="Unassembled WGS sequence"/>
</dbReference>
<proteinExistence type="predicted"/>
<feature type="compositionally biased region" description="Acidic residues" evidence="1">
    <location>
        <begin position="309"/>
        <end position="323"/>
    </location>
</feature>
<evidence type="ECO:0000313" key="2">
    <source>
        <dbReference type="EMBL" id="ROW15633.1"/>
    </source>
</evidence>
<sequence>MEVLTTVELDSDFEDVNEFEALLKTLLGPLDALLGPFEVLLGPLEEPYPLEEDAVSEEDARMLEGLELGSSEDPDDVPWVEVTEPEGPEEVGEDSEALLVDAVSELDTEEELPVVDEAEFGTVEVFVEVDRVVPPDDEAEVTVLNTLEPVLDGRLVLPVMAPVLAVSEVPAVMDEPPPGLVLGVGRVDGPGKVNDPESERGSVPLGRDDEGLLLTGVVVIDTMVSLLMVSLLAGVDVPGVTLELCTVDGGTEPEVVLAGGPVAEDISDDCEAEPEAEGEPEGPEVVLAGGPVAEDIGSVDWLEELPDVAGEEGPDEVPEDDGGSSDKTELVDVPPVLVDVPPVTEVTDELNDERAELSDEGLLIDDVVVLGPLGMPGVDELCVVLRELTGPVDRLCWLLVTVEEVSM</sequence>
<evidence type="ECO:0000313" key="3">
    <source>
        <dbReference type="Proteomes" id="UP000285146"/>
    </source>
</evidence>
<dbReference type="EMBL" id="LKEB01000008">
    <property type="protein sequence ID" value="ROW15633.1"/>
    <property type="molecule type" value="Genomic_DNA"/>
</dbReference>
<evidence type="ECO:0000256" key="1">
    <source>
        <dbReference type="SAM" id="MobiDB-lite"/>
    </source>
</evidence>
<comment type="caution">
    <text evidence="2">The sequence shown here is derived from an EMBL/GenBank/DDBJ whole genome shotgun (WGS) entry which is preliminary data.</text>
</comment>
<organism evidence="2 3">
    <name type="scientific">Cytospora leucostoma</name>
    <dbReference type="NCBI Taxonomy" id="1230097"/>
    <lineage>
        <taxon>Eukaryota</taxon>
        <taxon>Fungi</taxon>
        <taxon>Dikarya</taxon>
        <taxon>Ascomycota</taxon>
        <taxon>Pezizomycotina</taxon>
        <taxon>Sordariomycetes</taxon>
        <taxon>Sordariomycetidae</taxon>
        <taxon>Diaporthales</taxon>
        <taxon>Cytosporaceae</taxon>
        <taxon>Cytospora</taxon>
    </lineage>
</organism>
<reference evidence="2 3" key="1">
    <citation type="submission" date="2015-09" db="EMBL/GenBank/DDBJ databases">
        <title>Host preference determinants of Valsa canker pathogens revealed by comparative genomics.</title>
        <authorList>
            <person name="Yin Z."/>
            <person name="Huang L."/>
        </authorList>
    </citation>
    <scope>NUCLEOTIDE SEQUENCE [LARGE SCALE GENOMIC DNA]</scope>
    <source>
        <strain evidence="2 3">SXYLt</strain>
    </source>
</reference>
<protein>
    <submittedName>
        <fullName evidence="2">Uncharacterized protein</fullName>
    </submittedName>
</protein>